<dbReference type="InterPro" id="IPR051158">
    <property type="entry name" value="Metallophosphoesterase_sf"/>
</dbReference>
<dbReference type="InterPro" id="IPR029052">
    <property type="entry name" value="Metallo-depent_PP-like"/>
</dbReference>
<evidence type="ECO:0000256" key="1">
    <source>
        <dbReference type="SAM" id="Phobius"/>
    </source>
</evidence>
<name>A0A343JF97_9CLOT</name>
<evidence type="ECO:0000313" key="4">
    <source>
        <dbReference type="Proteomes" id="UP000264883"/>
    </source>
</evidence>
<organism evidence="3 4">
    <name type="scientific">Clostridium isatidis</name>
    <dbReference type="NCBI Taxonomy" id="182773"/>
    <lineage>
        <taxon>Bacteria</taxon>
        <taxon>Bacillati</taxon>
        <taxon>Bacillota</taxon>
        <taxon>Clostridia</taxon>
        <taxon>Eubacteriales</taxon>
        <taxon>Clostridiaceae</taxon>
        <taxon>Clostridium</taxon>
    </lineage>
</organism>
<reference evidence="3 4" key="1">
    <citation type="submission" date="2016-08" db="EMBL/GenBank/DDBJ databases">
        <title>Complete Genome Sequence Of The Indigo Reducing Clostridium isatidis DSM15098.</title>
        <authorList>
            <person name="Little G.T."/>
            <person name="Minton N.P."/>
        </authorList>
    </citation>
    <scope>NUCLEOTIDE SEQUENCE [LARGE SCALE GENOMIC DNA]</scope>
    <source>
        <strain evidence="3 4">DSM 15098</strain>
    </source>
</reference>
<dbReference type="KEGG" id="cia:BEN51_12280"/>
<feature type="domain" description="Calcineurin-like phosphoesterase" evidence="2">
    <location>
        <begin position="155"/>
        <end position="323"/>
    </location>
</feature>
<dbReference type="RefSeq" id="WP_119866329.1">
    <property type="nucleotide sequence ID" value="NZ_CP016786.1"/>
</dbReference>
<evidence type="ECO:0000259" key="2">
    <source>
        <dbReference type="Pfam" id="PF00149"/>
    </source>
</evidence>
<dbReference type="Proteomes" id="UP000264883">
    <property type="component" value="Chromosome"/>
</dbReference>
<dbReference type="PANTHER" id="PTHR31302">
    <property type="entry name" value="TRANSMEMBRANE PROTEIN WITH METALLOPHOSPHOESTERASE DOMAIN-RELATED"/>
    <property type="match status" value="1"/>
</dbReference>
<dbReference type="EMBL" id="CP016786">
    <property type="protein sequence ID" value="ASW44205.1"/>
    <property type="molecule type" value="Genomic_DNA"/>
</dbReference>
<protein>
    <recommendedName>
        <fullName evidence="2">Calcineurin-like phosphoesterase domain-containing protein</fullName>
    </recommendedName>
</protein>
<keyword evidence="1" id="KW-1133">Transmembrane helix</keyword>
<dbReference type="CDD" id="cd07385">
    <property type="entry name" value="MPP_YkuE_C"/>
    <property type="match status" value="1"/>
</dbReference>
<feature type="transmembrane region" description="Helical" evidence="1">
    <location>
        <begin position="40"/>
        <end position="62"/>
    </location>
</feature>
<keyword evidence="1" id="KW-0812">Transmembrane</keyword>
<dbReference type="SUPFAM" id="SSF56300">
    <property type="entry name" value="Metallo-dependent phosphatases"/>
    <property type="match status" value="1"/>
</dbReference>
<proteinExistence type="predicted"/>
<feature type="transmembrane region" description="Helical" evidence="1">
    <location>
        <begin position="74"/>
        <end position="100"/>
    </location>
</feature>
<evidence type="ECO:0000313" key="3">
    <source>
        <dbReference type="EMBL" id="ASW44205.1"/>
    </source>
</evidence>
<keyword evidence="4" id="KW-1185">Reference proteome</keyword>
<dbReference type="Pfam" id="PF00149">
    <property type="entry name" value="Metallophos"/>
    <property type="match status" value="1"/>
</dbReference>
<sequence>MMVFALLLVISIYALANFYIVKRIYPAVNFIENPIYSKGFLAIYIILAIILVGRFLCSFMNINKTIKKTINIISSYFMGIFVYMFLFLVIGDILVLISILTRITSLNYINEIRPFISIISILIALILSIIAIFNAKETNEVFYSISTNKELKEKIKITFISDVHLGAVGSEKRLKTIVEKINSQNSDVVLIAGDFFDTDFSTINNPDKAIELLKNIKSKYGVYACLGNHDAGKTFDEMNDFLKKSNIRLLNDEFVEIDNKFIVFGRLDASPIGVQGNLKRNLLKNLNFNNKNKLPVIVMEHNPMRINEYNGDIDLIVAGHTHKGQIWPGNIITSKMYAVDYGYYRKDEDSPQVVVSSGAGIWGMPMRLGSKCEIVNINLK</sequence>
<dbReference type="OrthoDB" id="9780884at2"/>
<dbReference type="Gene3D" id="3.60.21.10">
    <property type="match status" value="1"/>
</dbReference>
<accession>A0A343JF97</accession>
<feature type="transmembrane region" description="Helical" evidence="1">
    <location>
        <begin position="112"/>
        <end position="133"/>
    </location>
</feature>
<dbReference type="AlphaFoldDB" id="A0A343JF97"/>
<gene>
    <name evidence="3" type="ORF">BEN51_12280</name>
</gene>
<dbReference type="PANTHER" id="PTHR31302:SF0">
    <property type="entry name" value="TRANSMEMBRANE PROTEIN WITH METALLOPHOSPHOESTERASE DOMAIN"/>
    <property type="match status" value="1"/>
</dbReference>
<dbReference type="InterPro" id="IPR004843">
    <property type="entry name" value="Calcineurin-like_PHP"/>
</dbReference>
<dbReference type="GO" id="GO:0016787">
    <property type="term" value="F:hydrolase activity"/>
    <property type="evidence" value="ECO:0007669"/>
    <property type="project" value="InterPro"/>
</dbReference>
<keyword evidence="1" id="KW-0472">Membrane</keyword>